<keyword evidence="2" id="KW-0812">Transmembrane</keyword>
<proteinExistence type="predicted"/>
<reference evidence="3" key="1">
    <citation type="submission" date="2016-10" db="EMBL/GenBank/DDBJ databases">
        <authorList>
            <person name="de Groot N.N."/>
        </authorList>
    </citation>
    <scope>NUCLEOTIDE SEQUENCE</scope>
</reference>
<protein>
    <submittedName>
        <fullName evidence="3">Membrane protein</fullName>
    </submittedName>
</protein>
<feature type="transmembrane region" description="Helical" evidence="2">
    <location>
        <begin position="94"/>
        <end position="111"/>
    </location>
</feature>
<feature type="compositionally biased region" description="Basic and acidic residues" evidence="1">
    <location>
        <begin position="157"/>
        <end position="173"/>
    </location>
</feature>
<evidence type="ECO:0000256" key="1">
    <source>
        <dbReference type="SAM" id="MobiDB-lite"/>
    </source>
</evidence>
<evidence type="ECO:0000313" key="3">
    <source>
        <dbReference type="EMBL" id="SFV65130.1"/>
    </source>
</evidence>
<name>A0A1W1CGX2_9ZZZZ</name>
<dbReference type="AlphaFoldDB" id="A0A1W1CGX2"/>
<feature type="region of interest" description="Disordered" evidence="1">
    <location>
        <begin position="152"/>
        <end position="173"/>
    </location>
</feature>
<organism evidence="3">
    <name type="scientific">hydrothermal vent metagenome</name>
    <dbReference type="NCBI Taxonomy" id="652676"/>
    <lineage>
        <taxon>unclassified sequences</taxon>
        <taxon>metagenomes</taxon>
        <taxon>ecological metagenomes</taxon>
    </lineage>
</organism>
<accession>A0A1W1CGX2</accession>
<evidence type="ECO:0000256" key="2">
    <source>
        <dbReference type="SAM" id="Phobius"/>
    </source>
</evidence>
<keyword evidence="2" id="KW-1133">Transmembrane helix</keyword>
<gene>
    <name evidence="3" type="ORF">MNB_SV-10-737</name>
</gene>
<sequence>MQLNELLEENSTKTISQKTKISEDNIEHLMNNDFGAIKKVKTLGFISILEREYHIDLSKLREDALAYYAEHEKNENVTLGLPIVVEEKSGRSKWIWLLVAILLGYASWYFLTQFDQSQLKSLLPFNESKSMDSTAPDNTVNTNEPLSIKEAIGTEKSTAKVAEHENEQNNSEK</sequence>
<dbReference type="EMBL" id="FPHL01000038">
    <property type="protein sequence ID" value="SFV65130.1"/>
    <property type="molecule type" value="Genomic_DNA"/>
</dbReference>
<keyword evidence="2" id="KW-0472">Membrane</keyword>